<feature type="compositionally biased region" description="Polar residues" evidence="1">
    <location>
        <begin position="663"/>
        <end position="683"/>
    </location>
</feature>
<proteinExistence type="predicted"/>
<gene>
    <name evidence="2" type="ORF">SETTUDRAFT_133705</name>
</gene>
<reference evidence="2 3" key="2">
    <citation type="journal article" date="2013" name="PLoS Genet.">
        <title>Comparative genome structure, secondary metabolite, and effector coding capacity across Cochliobolus pathogens.</title>
        <authorList>
            <person name="Condon B.J."/>
            <person name="Leng Y."/>
            <person name="Wu D."/>
            <person name="Bushley K.E."/>
            <person name="Ohm R.A."/>
            <person name="Otillar R."/>
            <person name="Martin J."/>
            <person name="Schackwitz W."/>
            <person name="Grimwood J."/>
            <person name="MohdZainudin N."/>
            <person name="Xue C."/>
            <person name="Wang R."/>
            <person name="Manning V.A."/>
            <person name="Dhillon B."/>
            <person name="Tu Z.J."/>
            <person name="Steffenson B.J."/>
            <person name="Salamov A."/>
            <person name="Sun H."/>
            <person name="Lowry S."/>
            <person name="LaButti K."/>
            <person name="Han J."/>
            <person name="Copeland A."/>
            <person name="Lindquist E."/>
            <person name="Barry K."/>
            <person name="Schmutz J."/>
            <person name="Baker S.E."/>
            <person name="Ciuffetti L.M."/>
            <person name="Grigoriev I.V."/>
            <person name="Zhong S."/>
            <person name="Turgeon B.G."/>
        </authorList>
    </citation>
    <scope>NUCLEOTIDE SEQUENCE [LARGE SCALE GENOMIC DNA]</scope>
    <source>
        <strain evidence="3">28A</strain>
    </source>
</reference>
<dbReference type="RefSeq" id="XP_008020884.1">
    <property type="nucleotide sequence ID" value="XM_008022693.1"/>
</dbReference>
<feature type="region of interest" description="Disordered" evidence="1">
    <location>
        <begin position="273"/>
        <end position="683"/>
    </location>
</feature>
<feature type="compositionally biased region" description="Basic and acidic residues" evidence="1">
    <location>
        <begin position="468"/>
        <end position="487"/>
    </location>
</feature>
<evidence type="ECO:0000313" key="3">
    <source>
        <dbReference type="Proteomes" id="UP000016935"/>
    </source>
</evidence>
<dbReference type="eggNOG" id="ENOG502TG2G">
    <property type="taxonomic scope" value="Eukaryota"/>
</dbReference>
<keyword evidence="3" id="KW-1185">Reference proteome</keyword>
<feature type="compositionally biased region" description="Polar residues" evidence="1">
    <location>
        <begin position="632"/>
        <end position="652"/>
    </location>
</feature>
<feature type="compositionally biased region" description="Low complexity" evidence="1">
    <location>
        <begin position="499"/>
        <end position="511"/>
    </location>
</feature>
<dbReference type="Proteomes" id="UP000016935">
    <property type="component" value="Unassembled WGS sequence"/>
</dbReference>
<feature type="compositionally biased region" description="Basic and acidic residues" evidence="1">
    <location>
        <begin position="532"/>
        <end position="554"/>
    </location>
</feature>
<feature type="compositionally biased region" description="Polar residues" evidence="1">
    <location>
        <begin position="454"/>
        <end position="463"/>
    </location>
</feature>
<feature type="compositionally biased region" description="Acidic residues" evidence="1">
    <location>
        <begin position="555"/>
        <end position="565"/>
    </location>
</feature>
<name>R0KS79_EXST2</name>
<feature type="compositionally biased region" description="Polar residues" evidence="1">
    <location>
        <begin position="758"/>
        <end position="776"/>
    </location>
</feature>
<feature type="compositionally biased region" description="Basic residues" evidence="1">
    <location>
        <begin position="134"/>
        <end position="152"/>
    </location>
</feature>
<dbReference type="GeneID" id="19396215"/>
<feature type="compositionally biased region" description="Basic and acidic residues" evidence="1">
    <location>
        <begin position="160"/>
        <end position="170"/>
    </location>
</feature>
<dbReference type="AlphaFoldDB" id="R0KS79"/>
<feature type="compositionally biased region" description="Polar residues" evidence="1">
    <location>
        <begin position="731"/>
        <end position="750"/>
    </location>
</feature>
<feature type="compositionally biased region" description="Basic residues" evidence="1">
    <location>
        <begin position="337"/>
        <end position="350"/>
    </location>
</feature>
<feature type="compositionally biased region" description="Basic and acidic residues" evidence="1">
    <location>
        <begin position="96"/>
        <end position="105"/>
    </location>
</feature>
<dbReference type="EMBL" id="KB908481">
    <property type="protein sequence ID" value="EOA91844.1"/>
    <property type="molecule type" value="Genomic_DNA"/>
</dbReference>
<feature type="compositionally biased region" description="Low complexity" evidence="1">
    <location>
        <begin position="207"/>
        <end position="217"/>
    </location>
</feature>
<accession>R0KS79</accession>
<feature type="compositionally biased region" description="Acidic residues" evidence="1">
    <location>
        <begin position="436"/>
        <end position="450"/>
    </location>
</feature>
<feature type="region of interest" description="Disordered" evidence="1">
    <location>
        <begin position="28"/>
        <end position="226"/>
    </location>
</feature>
<feature type="region of interest" description="Disordered" evidence="1">
    <location>
        <begin position="699"/>
        <end position="845"/>
    </location>
</feature>
<evidence type="ECO:0000256" key="1">
    <source>
        <dbReference type="SAM" id="MobiDB-lite"/>
    </source>
</evidence>
<feature type="compositionally biased region" description="Acidic residues" evidence="1">
    <location>
        <begin position="69"/>
        <end position="84"/>
    </location>
</feature>
<organism evidence="2 3">
    <name type="scientific">Exserohilum turcicum (strain 28A)</name>
    <name type="common">Northern leaf blight fungus</name>
    <name type="synonym">Setosphaeria turcica</name>
    <dbReference type="NCBI Taxonomy" id="671987"/>
    <lineage>
        <taxon>Eukaryota</taxon>
        <taxon>Fungi</taxon>
        <taxon>Dikarya</taxon>
        <taxon>Ascomycota</taxon>
        <taxon>Pezizomycotina</taxon>
        <taxon>Dothideomycetes</taxon>
        <taxon>Pleosporomycetidae</taxon>
        <taxon>Pleosporales</taxon>
        <taxon>Pleosporineae</taxon>
        <taxon>Pleosporaceae</taxon>
        <taxon>Exserohilum</taxon>
    </lineage>
</organism>
<protein>
    <submittedName>
        <fullName evidence="2">Uncharacterized protein</fullName>
    </submittedName>
</protein>
<evidence type="ECO:0000313" key="2">
    <source>
        <dbReference type="EMBL" id="EOA91844.1"/>
    </source>
</evidence>
<dbReference type="OrthoDB" id="73788at2759"/>
<reference evidence="2 3" key="1">
    <citation type="journal article" date="2012" name="PLoS Pathog.">
        <title>Diverse lifestyles and strategies of plant pathogenesis encoded in the genomes of eighteen Dothideomycetes fungi.</title>
        <authorList>
            <person name="Ohm R.A."/>
            <person name="Feau N."/>
            <person name="Henrissat B."/>
            <person name="Schoch C.L."/>
            <person name="Horwitz B.A."/>
            <person name="Barry K.W."/>
            <person name="Condon B.J."/>
            <person name="Copeland A.C."/>
            <person name="Dhillon B."/>
            <person name="Glaser F."/>
            <person name="Hesse C.N."/>
            <person name="Kosti I."/>
            <person name="LaButti K."/>
            <person name="Lindquist E.A."/>
            <person name="Lucas S."/>
            <person name="Salamov A.A."/>
            <person name="Bradshaw R.E."/>
            <person name="Ciuffetti L."/>
            <person name="Hamelin R.C."/>
            <person name="Kema G.H.J."/>
            <person name="Lawrence C."/>
            <person name="Scott J.A."/>
            <person name="Spatafora J.W."/>
            <person name="Turgeon B.G."/>
            <person name="de Wit P.J.G.M."/>
            <person name="Zhong S."/>
            <person name="Goodwin S.B."/>
            <person name="Grigoriev I.V."/>
        </authorList>
    </citation>
    <scope>NUCLEOTIDE SEQUENCE [LARGE SCALE GENOMIC DNA]</scope>
    <source>
        <strain evidence="3">28A</strain>
    </source>
</reference>
<dbReference type="HOGENOM" id="CLU_368841_0_0_1"/>
<sequence length="845" mass="94722">MTPRTRTSNRDAEFKVYYSKKVPQQIYFPHKSKTARRPSTPVRYGEGKRQMVFLPDKMKRQRTGVVSNSDEDDESLDTDLEDDLNERSSSDVGQAHQEDKQDTTKTIRQKGRKRNSSITHEEQNSETEDSIIHTSKRHCKTVSSKSYRRTRRVNAEPNDELDRANTVDRGRAKKRQSTMTQLVDGRRPLPGVKELEFKPVKRSARLSWSGKNKSGKGSTDGKQRTLTQMVPGMRKLEAMSHENLDEGVSDVEAEDSDGQAYGDAVAHRLARQGLYQTEDGRGEVPTSGQVEEGMNSASSKNKDPRADFETVEDDCEKTYKPTQFIEALPRRSERTNRRNAKAQKSKKSNKARFSLLSTPEKRRIREIPSSQSPADSPLSIRVTPYKSNRSPLKECSGYSINASETPSKRKQVTFKTLSKTPIQPPKLKRFESTIQDSEDEDEDIIEEDASSTEQPGQIPNNNLRGVKPRKDDSGYPRLLLDRTDRAGGDATGTSHTAWPESPQESESLPELRGTNKPSPELGEPHMQPKGQQKQDVREEHSAQDDGLIKIKQEPESEDEDNEDFPEVPAVLLPFSHQQSPVEGDIAIKTEPEQYRSSPPVPGADSQDTFPSMPMVIKHDPADEDNRPEEDTTPNWTGQPRPHSTATNIQQSADLDGELIQVPRSPSLQHESQQSHTSKAEQQLQDEWLSYSQYVHTRLSESSSVRAVPDAHSYNATPRPRQAPAADRLPQHQPSCYGPSQATTIDEITQRTPRKQRAQHFSSTHTTPHRIASSQPVISPSKPPPLFIPSSFPSPEKAGMEGWSSPVTSMTPAAGGCKSSQWASLEDFSIPLPPPTHEDDDDDEER</sequence>